<accession>A0A381UH78</accession>
<dbReference type="Gene3D" id="3.90.230.10">
    <property type="entry name" value="Creatinase/methionine aminopeptidase superfamily"/>
    <property type="match status" value="1"/>
</dbReference>
<dbReference type="CDD" id="cd01066">
    <property type="entry name" value="APP_MetAP"/>
    <property type="match status" value="1"/>
</dbReference>
<sequence>MIEISPYLHVQDIALRVLRDIVPFIKSGNRECSVADVCTQLLKEYGAKDCWYHDVPALVLVGERTTVSVSGTDYQPSDVAIGTNDLVTIDLSPMVNGFWGDCARSYIVESGSARPPEKSSSLYYGIRAERELHALMKEIATPETSMHELYSLINQSIETMGYKNLDFHGNLGHSIEKRLEDRRYIEANNLTMLGDCNLFTFEPHICRTNDTWGFKMENIYYFENDKATPLGSPQLLEAIS</sequence>
<name>A0A381UH78_9ZZZZ</name>
<gene>
    <name evidence="2" type="ORF">METZ01_LOCUS80396</name>
</gene>
<dbReference type="SUPFAM" id="SSF55920">
    <property type="entry name" value="Creatinase/aminopeptidase"/>
    <property type="match status" value="1"/>
</dbReference>
<reference evidence="2" key="1">
    <citation type="submission" date="2018-05" db="EMBL/GenBank/DDBJ databases">
        <authorList>
            <person name="Lanie J.A."/>
            <person name="Ng W.-L."/>
            <person name="Kazmierczak K.M."/>
            <person name="Andrzejewski T.M."/>
            <person name="Davidsen T.M."/>
            <person name="Wayne K.J."/>
            <person name="Tettelin H."/>
            <person name="Glass J.I."/>
            <person name="Rusch D."/>
            <person name="Podicherti R."/>
            <person name="Tsui H.-C.T."/>
            <person name="Winkler M.E."/>
        </authorList>
    </citation>
    <scope>NUCLEOTIDE SEQUENCE</scope>
</reference>
<dbReference type="Pfam" id="PF00557">
    <property type="entry name" value="Peptidase_M24"/>
    <property type="match status" value="1"/>
</dbReference>
<dbReference type="InterPro" id="IPR000994">
    <property type="entry name" value="Pept_M24"/>
</dbReference>
<proteinExistence type="predicted"/>
<evidence type="ECO:0000259" key="1">
    <source>
        <dbReference type="Pfam" id="PF00557"/>
    </source>
</evidence>
<dbReference type="EMBL" id="UINC01006439">
    <property type="protein sequence ID" value="SVA27542.1"/>
    <property type="molecule type" value="Genomic_DNA"/>
</dbReference>
<evidence type="ECO:0000313" key="2">
    <source>
        <dbReference type="EMBL" id="SVA27542.1"/>
    </source>
</evidence>
<dbReference type="PANTHER" id="PTHR46112:SF2">
    <property type="entry name" value="XAA-PRO AMINOPEPTIDASE P-RELATED"/>
    <property type="match status" value="1"/>
</dbReference>
<dbReference type="PANTHER" id="PTHR46112">
    <property type="entry name" value="AMINOPEPTIDASE"/>
    <property type="match status" value="1"/>
</dbReference>
<dbReference type="InterPro" id="IPR050659">
    <property type="entry name" value="Peptidase_M24B"/>
</dbReference>
<organism evidence="2">
    <name type="scientific">marine metagenome</name>
    <dbReference type="NCBI Taxonomy" id="408172"/>
    <lineage>
        <taxon>unclassified sequences</taxon>
        <taxon>metagenomes</taxon>
        <taxon>ecological metagenomes</taxon>
    </lineage>
</organism>
<dbReference type="InterPro" id="IPR036005">
    <property type="entry name" value="Creatinase/aminopeptidase-like"/>
</dbReference>
<feature type="domain" description="Peptidase M24" evidence="1">
    <location>
        <begin position="10"/>
        <end position="221"/>
    </location>
</feature>
<dbReference type="AlphaFoldDB" id="A0A381UH78"/>
<protein>
    <recommendedName>
        <fullName evidence="1">Peptidase M24 domain-containing protein</fullName>
    </recommendedName>
</protein>